<dbReference type="EMBL" id="KV878187">
    <property type="protein sequence ID" value="OJI86733.1"/>
    <property type="molecule type" value="Genomic_DNA"/>
</dbReference>
<name>A0A1L9NBT3_ASPTC</name>
<feature type="transmembrane region" description="Helical" evidence="1">
    <location>
        <begin position="40"/>
        <end position="58"/>
    </location>
</feature>
<keyword evidence="1" id="KW-0812">Transmembrane</keyword>
<gene>
    <name evidence="2" type="ORF">ASPTUDRAFT_488688</name>
</gene>
<proteinExistence type="predicted"/>
<accession>A0A1L9NBT3</accession>
<keyword evidence="3" id="KW-1185">Reference proteome</keyword>
<dbReference type="VEuPathDB" id="FungiDB:ASPTUDRAFT_488688"/>
<keyword evidence="1" id="KW-1133">Transmembrane helix</keyword>
<organism evidence="2 3">
    <name type="scientific">Aspergillus tubingensis (strain CBS 134.48)</name>
    <dbReference type="NCBI Taxonomy" id="767770"/>
    <lineage>
        <taxon>Eukaryota</taxon>
        <taxon>Fungi</taxon>
        <taxon>Dikarya</taxon>
        <taxon>Ascomycota</taxon>
        <taxon>Pezizomycotina</taxon>
        <taxon>Eurotiomycetes</taxon>
        <taxon>Eurotiomycetidae</taxon>
        <taxon>Eurotiales</taxon>
        <taxon>Aspergillaceae</taxon>
        <taxon>Aspergillus</taxon>
        <taxon>Aspergillus subgen. Circumdati</taxon>
    </lineage>
</organism>
<dbReference type="AlphaFoldDB" id="A0A1L9NBT3"/>
<evidence type="ECO:0000313" key="3">
    <source>
        <dbReference type="Proteomes" id="UP000184304"/>
    </source>
</evidence>
<evidence type="ECO:0000256" key="1">
    <source>
        <dbReference type="SAM" id="Phobius"/>
    </source>
</evidence>
<reference evidence="3" key="1">
    <citation type="journal article" date="2017" name="Genome Biol.">
        <title>Comparative genomics reveals high biological diversity and specific adaptations in the industrially and medically important fungal genus Aspergillus.</title>
        <authorList>
            <person name="de Vries R.P."/>
            <person name="Riley R."/>
            <person name="Wiebenga A."/>
            <person name="Aguilar-Osorio G."/>
            <person name="Amillis S."/>
            <person name="Uchima C.A."/>
            <person name="Anderluh G."/>
            <person name="Asadollahi M."/>
            <person name="Askin M."/>
            <person name="Barry K."/>
            <person name="Battaglia E."/>
            <person name="Bayram O."/>
            <person name="Benocci T."/>
            <person name="Braus-Stromeyer S.A."/>
            <person name="Caldana C."/>
            <person name="Canovas D."/>
            <person name="Cerqueira G.C."/>
            <person name="Chen F."/>
            <person name="Chen W."/>
            <person name="Choi C."/>
            <person name="Clum A."/>
            <person name="Dos Santos R.A."/>
            <person name="Damasio A.R."/>
            <person name="Diallinas G."/>
            <person name="Emri T."/>
            <person name="Fekete E."/>
            <person name="Flipphi M."/>
            <person name="Freyberg S."/>
            <person name="Gallo A."/>
            <person name="Gournas C."/>
            <person name="Habgood R."/>
            <person name="Hainaut M."/>
            <person name="Harispe M.L."/>
            <person name="Henrissat B."/>
            <person name="Hilden K.S."/>
            <person name="Hope R."/>
            <person name="Hossain A."/>
            <person name="Karabika E."/>
            <person name="Karaffa L."/>
            <person name="Karanyi Z."/>
            <person name="Krasevec N."/>
            <person name="Kuo A."/>
            <person name="Kusch H."/>
            <person name="LaButti K."/>
            <person name="Lagendijk E.L."/>
            <person name="Lapidus A."/>
            <person name="Levasseur A."/>
            <person name="Lindquist E."/>
            <person name="Lipzen A."/>
            <person name="Logrieco A.F."/>
            <person name="MacCabe A."/>
            <person name="Maekelae M.R."/>
            <person name="Malavazi I."/>
            <person name="Melin P."/>
            <person name="Meyer V."/>
            <person name="Mielnichuk N."/>
            <person name="Miskei M."/>
            <person name="Molnar A.P."/>
            <person name="Mule G."/>
            <person name="Ngan C.Y."/>
            <person name="Orejas M."/>
            <person name="Orosz E."/>
            <person name="Ouedraogo J.P."/>
            <person name="Overkamp K.M."/>
            <person name="Park H.-S."/>
            <person name="Perrone G."/>
            <person name="Piumi F."/>
            <person name="Punt P.J."/>
            <person name="Ram A.F."/>
            <person name="Ramon A."/>
            <person name="Rauscher S."/>
            <person name="Record E."/>
            <person name="Riano-Pachon D.M."/>
            <person name="Robert V."/>
            <person name="Roehrig J."/>
            <person name="Ruller R."/>
            <person name="Salamov A."/>
            <person name="Salih N.S."/>
            <person name="Samson R.A."/>
            <person name="Sandor E."/>
            <person name="Sanguinetti M."/>
            <person name="Schuetze T."/>
            <person name="Sepcic K."/>
            <person name="Shelest E."/>
            <person name="Sherlock G."/>
            <person name="Sophianopoulou V."/>
            <person name="Squina F.M."/>
            <person name="Sun H."/>
            <person name="Susca A."/>
            <person name="Todd R.B."/>
            <person name="Tsang A."/>
            <person name="Unkles S.E."/>
            <person name="van de Wiele N."/>
            <person name="van Rossen-Uffink D."/>
            <person name="Oliveira J.V."/>
            <person name="Vesth T.C."/>
            <person name="Visser J."/>
            <person name="Yu J.-H."/>
            <person name="Zhou M."/>
            <person name="Andersen M.R."/>
            <person name="Archer D.B."/>
            <person name="Baker S.E."/>
            <person name="Benoit I."/>
            <person name="Brakhage A.A."/>
            <person name="Braus G.H."/>
            <person name="Fischer R."/>
            <person name="Frisvad J.C."/>
            <person name="Goldman G.H."/>
            <person name="Houbraken J."/>
            <person name="Oakley B."/>
            <person name="Pocsi I."/>
            <person name="Scazzocchio C."/>
            <person name="Seiboth B."/>
            <person name="vanKuyk P.A."/>
            <person name="Wortman J."/>
            <person name="Dyer P.S."/>
            <person name="Grigoriev I.V."/>
        </authorList>
    </citation>
    <scope>NUCLEOTIDE SEQUENCE [LARGE SCALE GENOMIC DNA]</scope>
    <source>
        <strain evidence="3">CBS 134.48</strain>
    </source>
</reference>
<protein>
    <submittedName>
        <fullName evidence="2">Uncharacterized protein</fullName>
    </submittedName>
</protein>
<sequence>MALAVSEVGRYDSFRYVTWILLEVSPCMPIRFRFKDHTGGLTWLEICLFYLLHILRIMKKIIVFKRILIGALGQVYQV</sequence>
<evidence type="ECO:0000313" key="2">
    <source>
        <dbReference type="EMBL" id="OJI86733.1"/>
    </source>
</evidence>
<dbReference type="Proteomes" id="UP000184304">
    <property type="component" value="Unassembled WGS sequence"/>
</dbReference>
<keyword evidence="1" id="KW-0472">Membrane</keyword>